<keyword evidence="3" id="KW-1185">Reference proteome</keyword>
<evidence type="ECO:0008006" key="4">
    <source>
        <dbReference type="Google" id="ProtNLM"/>
    </source>
</evidence>
<dbReference type="RefSeq" id="WP_250930611.1">
    <property type="nucleotide sequence ID" value="NZ_JAMQBK010000059.1"/>
</dbReference>
<dbReference type="Pfam" id="PF07676">
    <property type="entry name" value="PD40"/>
    <property type="match status" value="4"/>
</dbReference>
<dbReference type="InterPro" id="IPR011659">
    <property type="entry name" value="WD40"/>
</dbReference>
<evidence type="ECO:0000256" key="1">
    <source>
        <dbReference type="ARBA" id="ARBA00009820"/>
    </source>
</evidence>
<dbReference type="Proteomes" id="UP001202961">
    <property type="component" value="Unassembled WGS sequence"/>
</dbReference>
<dbReference type="Gene3D" id="2.120.10.30">
    <property type="entry name" value="TolB, C-terminal domain"/>
    <property type="match status" value="2"/>
</dbReference>
<sequence length="356" mass="39982">MIRTPRRGQFTITILLFGFYLAPSCWSEDDDTEIRVLRRIEQSVHELGKPHSDERAAFVDLHARRNEKGFRAIYTMDRDGGNVRYLVAGPGLISSATPEWSHNGHYIAFDGTPQLSRFTLSRIMVAGIAGPFRGRLQDLGHGNVPTWSPDDMRIAFMLNGSNPRNDRGGIWVMNSDGSERKYLCDGWYPRWSPDGTRLAIQCINKRPNRIQIYDIETGDLTDILGDEMEIEYAGGNWSPDGQALVFVGERNGQQHVATIDASGDIDSLEILYTEHRRGFRLHGPPAWSPDGEQIVVSIAEPQPQRQSGQWDNTYLYTLSVSDPGLISLLEPQRIGTINRGMSFSPDGKTIAFSSER</sequence>
<evidence type="ECO:0000313" key="3">
    <source>
        <dbReference type="Proteomes" id="UP001202961"/>
    </source>
</evidence>
<comment type="caution">
    <text evidence="2">The sequence shown here is derived from an EMBL/GenBank/DDBJ whole genome shotgun (WGS) entry which is preliminary data.</text>
</comment>
<dbReference type="EMBL" id="JAMQBK010000059">
    <property type="protein sequence ID" value="MCM2372979.1"/>
    <property type="molecule type" value="Genomic_DNA"/>
</dbReference>
<reference evidence="2 3" key="1">
    <citation type="journal article" date="2022" name="Syst. Appl. Microbiol.">
        <title>Rhodopirellula aestuarii sp. nov., a novel member of the genus Rhodopirellula isolated from brackish sediments collected in the Tagus River estuary, Portugal.</title>
        <authorList>
            <person name="Vitorino I.R."/>
            <person name="Klimek D."/>
            <person name="Calusinska M."/>
            <person name="Lobo-da-Cunha A."/>
            <person name="Vasconcelos V."/>
            <person name="Lage O.M."/>
        </authorList>
    </citation>
    <scope>NUCLEOTIDE SEQUENCE [LARGE SCALE GENOMIC DNA]</scope>
    <source>
        <strain evidence="2 3">ICT_H3.1</strain>
    </source>
</reference>
<dbReference type="SUPFAM" id="SSF82171">
    <property type="entry name" value="DPP6 N-terminal domain-like"/>
    <property type="match status" value="1"/>
</dbReference>
<accession>A0ABT0U7R5</accession>
<name>A0ABT0U7R5_9BACT</name>
<organism evidence="2 3">
    <name type="scientific">Aporhodopirellula aestuarii</name>
    <dbReference type="NCBI Taxonomy" id="2950107"/>
    <lineage>
        <taxon>Bacteria</taxon>
        <taxon>Pseudomonadati</taxon>
        <taxon>Planctomycetota</taxon>
        <taxon>Planctomycetia</taxon>
        <taxon>Pirellulales</taxon>
        <taxon>Pirellulaceae</taxon>
        <taxon>Aporhodopirellula</taxon>
    </lineage>
</organism>
<proteinExistence type="inferred from homology"/>
<dbReference type="PANTHER" id="PTHR36842:SF1">
    <property type="entry name" value="PROTEIN TOLB"/>
    <property type="match status" value="1"/>
</dbReference>
<evidence type="ECO:0000313" key="2">
    <source>
        <dbReference type="EMBL" id="MCM2372979.1"/>
    </source>
</evidence>
<gene>
    <name evidence="2" type="ORF">NB063_20390</name>
</gene>
<protein>
    <recommendedName>
        <fullName evidence="4">Translocation protein TolB</fullName>
    </recommendedName>
</protein>
<dbReference type="InterPro" id="IPR011042">
    <property type="entry name" value="6-blade_b-propeller_TolB-like"/>
</dbReference>
<comment type="similarity">
    <text evidence="1">Belongs to the TolB family.</text>
</comment>
<dbReference type="PANTHER" id="PTHR36842">
    <property type="entry name" value="PROTEIN TOLB HOMOLOG"/>
    <property type="match status" value="1"/>
</dbReference>